<name>A0A654U200_MYCTX</name>
<evidence type="ECO:0000313" key="2">
    <source>
        <dbReference type="EMBL" id="CPC57748.1"/>
    </source>
</evidence>
<dbReference type="Proteomes" id="UP000039021">
    <property type="component" value="Unassembled WGS sequence"/>
</dbReference>
<evidence type="ECO:0000313" key="4">
    <source>
        <dbReference type="Proteomes" id="UP000046680"/>
    </source>
</evidence>
<protein>
    <submittedName>
        <fullName evidence="1">Uncharacterized protein</fullName>
    </submittedName>
</protein>
<gene>
    <name evidence="1" type="ORF">ERS007657_02381</name>
    <name evidence="2" type="ORF">ERS007739_05726</name>
</gene>
<sequence length="33" mass="3393">MERQSDVAVSVASFNAKPDAVPIETEGADLSAS</sequence>
<proteinExistence type="predicted"/>
<organism evidence="1 4">
    <name type="scientific">Mycobacterium tuberculosis</name>
    <dbReference type="NCBI Taxonomy" id="1773"/>
    <lineage>
        <taxon>Bacteria</taxon>
        <taxon>Bacillati</taxon>
        <taxon>Actinomycetota</taxon>
        <taxon>Actinomycetes</taxon>
        <taxon>Mycobacteriales</taxon>
        <taxon>Mycobacteriaceae</taxon>
        <taxon>Mycobacterium</taxon>
        <taxon>Mycobacterium tuberculosis complex</taxon>
    </lineage>
</organism>
<dbReference type="EMBL" id="CGCX01000907">
    <property type="protein sequence ID" value="CFR85410.1"/>
    <property type="molecule type" value="Genomic_DNA"/>
</dbReference>
<dbReference type="Proteomes" id="UP000046680">
    <property type="component" value="Unassembled WGS sequence"/>
</dbReference>
<accession>A0A654U200</accession>
<dbReference type="EMBL" id="CSBK01005328">
    <property type="protein sequence ID" value="CPC57748.1"/>
    <property type="molecule type" value="Genomic_DNA"/>
</dbReference>
<reference evidence="2" key="2">
    <citation type="submission" date="2015-03" db="EMBL/GenBank/DDBJ databases">
        <authorList>
            <consortium name="Pathogen Informatics"/>
            <person name="Murphy D."/>
        </authorList>
    </citation>
    <scope>NUCLEOTIDE SEQUENCE</scope>
    <source>
        <strain evidence="2">N09902308</strain>
    </source>
</reference>
<evidence type="ECO:0000313" key="1">
    <source>
        <dbReference type="EMBL" id="CFR85410.1"/>
    </source>
</evidence>
<evidence type="ECO:0000313" key="3">
    <source>
        <dbReference type="Proteomes" id="UP000039021"/>
    </source>
</evidence>
<reference evidence="3 4" key="1">
    <citation type="submission" date="2015-03" db="EMBL/GenBank/DDBJ databases">
        <authorList>
            <consortium name="Pathogen Informatics"/>
        </authorList>
    </citation>
    <scope>NUCLEOTIDE SEQUENCE [LARGE SCALE GENOMIC DNA]</scope>
    <source>
        <strain evidence="1 4">C09601061</strain>
        <strain evidence="3">N09902308</strain>
    </source>
</reference>
<dbReference type="AlphaFoldDB" id="A0A654U200"/>